<keyword evidence="4" id="KW-1185">Reference proteome</keyword>
<dbReference type="KEGG" id="sari:H5J25_15840"/>
<proteinExistence type="predicted"/>
<name>A0A974NTW5_9SPHN</name>
<accession>A0A974NTW5</accession>
<dbReference type="EMBL" id="CP061035">
    <property type="protein sequence ID" value="QQV76847.1"/>
    <property type="molecule type" value="Genomic_DNA"/>
</dbReference>
<keyword evidence="2" id="KW-0472">Membrane</keyword>
<feature type="transmembrane region" description="Helical" evidence="2">
    <location>
        <begin position="7"/>
        <end position="28"/>
    </location>
</feature>
<evidence type="ECO:0000256" key="1">
    <source>
        <dbReference type="SAM" id="MobiDB-lite"/>
    </source>
</evidence>
<protein>
    <submittedName>
        <fullName evidence="3">Cell envelope biogenesis protein TolA</fullName>
    </submittedName>
</protein>
<dbReference type="Gene3D" id="3.30.1150.10">
    <property type="match status" value="1"/>
</dbReference>
<dbReference type="Proteomes" id="UP000595894">
    <property type="component" value="Chromosome"/>
</dbReference>
<gene>
    <name evidence="3" type="ORF">H5J25_15840</name>
</gene>
<evidence type="ECO:0000313" key="3">
    <source>
        <dbReference type="EMBL" id="QQV76847.1"/>
    </source>
</evidence>
<evidence type="ECO:0000256" key="2">
    <source>
        <dbReference type="SAM" id="Phobius"/>
    </source>
</evidence>
<dbReference type="PRINTS" id="PR01217">
    <property type="entry name" value="PRICHEXTENSN"/>
</dbReference>
<feature type="compositionally biased region" description="Pro residues" evidence="1">
    <location>
        <begin position="69"/>
        <end position="116"/>
    </location>
</feature>
<dbReference type="AlphaFoldDB" id="A0A974NTW5"/>
<reference evidence="4" key="1">
    <citation type="submission" date="2020-09" db="EMBL/GenBank/DDBJ databases">
        <title>Sphingomonas sp., a new species isolated from pork steak.</title>
        <authorList>
            <person name="Heidler von Heilborn D."/>
        </authorList>
    </citation>
    <scope>NUCLEOTIDE SEQUENCE [LARGE SCALE GENOMIC DNA]</scope>
</reference>
<keyword evidence="2" id="KW-0812">Transmembrane</keyword>
<feature type="region of interest" description="Disordered" evidence="1">
    <location>
        <begin position="53"/>
        <end position="163"/>
    </location>
</feature>
<evidence type="ECO:0000313" key="4">
    <source>
        <dbReference type="Proteomes" id="UP000595894"/>
    </source>
</evidence>
<sequence>MERTEKIGLGVAVVGHAALFALLAIGFLSEKPAEEIKPKAIDISLVPDVALESKAPPAVEEPAQSKAPEPAPPEDSPPPEPEPAPQPQPAPPAKPPEPVPAPAPKPAPKAPPPPKKLPVAKPEKPVQTKAPPARVATAPAKQPSVAKGTGTNSAAKKPKSGGFVLDQETLKGLAAAPSKSKAPTPPGATMDAQAAADIGSAIKRQVQPCADRQVNPGPGASRIIVTIRLQLNRDGSLNGRPTVSGQHSGVDAENSRYVDAVDRNAIAAFMGCAPLRGLPPELYDVPRGWKTFSLRYKLPD</sequence>
<keyword evidence="2" id="KW-1133">Transmembrane helix</keyword>
<dbReference type="RefSeq" id="WP_202092722.1">
    <property type="nucleotide sequence ID" value="NZ_CP061035.1"/>
</dbReference>
<organism evidence="3 4">
    <name type="scientific">Sphingomonas aliaeris</name>
    <dbReference type="NCBI Taxonomy" id="2759526"/>
    <lineage>
        <taxon>Bacteria</taxon>
        <taxon>Pseudomonadati</taxon>
        <taxon>Pseudomonadota</taxon>
        <taxon>Alphaproteobacteria</taxon>
        <taxon>Sphingomonadales</taxon>
        <taxon>Sphingomonadaceae</taxon>
        <taxon>Sphingomonas</taxon>
    </lineage>
</organism>